<evidence type="ECO:0000256" key="1">
    <source>
        <dbReference type="SAM" id="MobiDB-lite"/>
    </source>
</evidence>
<keyword evidence="4" id="KW-1185">Reference proteome</keyword>
<reference evidence="3 4" key="1">
    <citation type="submission" date="2018-06" db="EMBL/GenBank/DDBJ databases">
        <title>Complete Genomes of Monosporascus.</title>
        <authorList>
            <person name="Robinson A.J."/>
            <person name="Natvig D.O."/>
        </authorList>
    </citation>
    <scope>NUCLEOTIDE SEQUENCE [LARGE SCALE GENOMIC DNA]</scope>
    <source>
        <strain evidence="3 4">CBS 110550</strain>
    </source>
</reference>
<dbReference type="Proteomes" id="UP000293360">
    <property type="component" value="Unassembled WGS sequence"/>
</dbReference>
<gene>
    <name evidence="3" type="ORF">DL764_007508</name>
</gene>
<comment type="caution">
    <text evidence="3">The sequence shown here is derived from an EMBL/GenBank/DDBJ whole genome shotgun (WGS) entry which is preliminary data.</text>
</comment>
<feature type="transmembrane region" description="Helical" evidence="2">
    <location>
        <begin position="33"/>
        <end position="54"/>
    </location>
</feature>
<accession>A0A4Q4T3Q5</accession>
<evidence type="ECO:0000313" key="3">
    <source>
        <dbReference type="EMBL" id="RYO96231.1"/>
    </source>
</evidence>
<dbReference type="OrthoDB" id="4727189at2759"/>
<sequence>MDTDSAITMHEPAKERHEGPNQSNSNLMFMNGAIAMVATIMIMLWFMLALFFFYHFRKPLHKSSLGDAIKLHQVKPPREEEPELWIFAAERGARQPPAVVVEAARGEV</sequence>
<protein>
    <submittedName>
        <fullName evidence="3">Uncharacterized protein</fullName>
    </submittedName>
</protein>
<dbReference type="AlphaFoldDB" id="A0A4Q4T3Q5"/>
<name>A0A4Q4T3Q5_9PEZI</name>
<keyword evidence="2" id="KW-0812">Transmembrane</keyword>
<evidence type="ECO:0000313" key="4">
    <source>
        <dbReference type="Proteomes" id="UP000293360"/>
    </source>
</evidence>
<feature type="region of interest" description="Disordered" evidence="1">
    <location>
        <begin position="1"/>
        <end position="24"/>
    </location>
</feature>
<proteinExistence type="predicted"/>
<keyword evidence="2" id="KW-0472">Membrane</keyword>
<organism evidence="3 4">
    <name type="scientific">Monosporascus ibericus</name>
    <dbReference type="NCBI Taxonomy" id="155417"/>
    <lineage>
        <taxon>Eukaryota</taxon>
        <taxon>Fungi</taxon>
        <taxon>Dikarya</taxon>
        <taxon>Ascomycota</taxon>
        <taxon>Pezizomycotina</taxon>
        <taxon>Sordariomycetes</taxon>
        <taxon>Xylariomycetidae</taxon>
        <taxon>Xylariales</taxon>
        <taxon>Xylariales incertae sedis</taxon>
        <taxon>Monosporascus</taxon>
    </lineage>
</organism>
<dbReference type="EMBL" id="QJNU01000521">
    <property type="protein sequence ID" value="RYO96231.1"/>
    <property type="molecule type" value="Genomic_DNA"/>
</dbReference>
<evidence type="ECO:0000256" key="2">
    <source>
        <dbReference type="SAM" id="Phobius"/>
    </source>
</evidence>
<keyword evidence="2" id="KW-1133">Transmembrane helix</keyword>